<dbReference type="SUPFAM" id="SSF57903">
    <property type="entry name" value="FYVE/PHD zinc finger"/>
    <property type="match status" value="1"/>
</dbReference>
<protein>
    <recommendedName>
        <fullName evidence="2">BAH domain-containing protein</fullName>
    </recommendedName>
</protein>
<evidence type="ECO:0000313" key="4">
    <source>
        <dbReference type="Proteomes" id="UP000800200"/>
    </source>
</evidence>
<proteinExistence type="predicted"/>
<feature type="region of interest" description="Disordered" evidence="1">
    <location>
        <begin position="64"/>
        <end position="104"/>
    </location>
</feature>
<feature type="compositionally biased region" description="Polar residues" evidence="1">
    <location>
        <begin position="15"/>
        <end position="25"/>
    </location>
</feature>
<dbReference type="Gene3D" id="3.30.40.10">
    <property type="entry name" value="Zinc/RING finger domain, C3HC4 (zinc finger)"/>
    <property type="match status" value="1"/>
</dbReference>
<feature type="region of interest" description="Disordered" evidence="1">
    <location>
        <begin position="1"/>
        <end position="38"/>
    </location>
</feature>
<feature type="non-terminal residue" evidence="3">
    <location>
        <position position="297"/>
    </location>
</feature>
<organism evidence="3 4">
    <name type="scientific">Zopfia rhizophila CBS 207.26</name>
    <dbReference type="NCBI Taxonomy" id="1314779"/>
    <lineage>
        <taxon>Eukaryota</taxon>
        <taxon>Fungi</taxon>
        <taxon>Dikarya</taxon>
        <taxon>Ascomycota</taxon>
        <taxon>Pezizomycotina</taxon>
        <taxon>Dothideomycetes</taxon>
        <taxon>Dothideomycetes incertae sedis</taxon>
        <taxon>Zopfiaceae</taxon>
        <taxon>Zopfia</taxon>
    </lineage>
</organism>
<accession>A0A6A6E9I2</accession>
<feature type="domain" description="BAH" evidence="2">
    <location>
        <begin position="127"/>
        <end position="250"/>
    </location>
</feature>
<dbReference type="InterPro" id="IPR011011">
    <property type="entry name" value="Znf_FYVE_PHD"/>
</dbReference>
<dbReference type="Proteomes" id="UP000800200">
    <property type="component" value="Unassembled WGS sequence"/>
</dbReference>
<reference evidence="3" key="1">
    <citation type="journal article" date="2020" name="Stud. Mycol.">
        <title>101 Dothideomycetes genomes: a test case for predicting lifestyles and emergence of pathogens.</title>
        <authorList>
            <person name="Haridas S."/>
            <person name="Albert R."/>
            <person name="Binder M."/>
            <person name="Bloem J."/>
            <person name="Labutti K."/>
            <person name="Salamov A."/>
            <person name="Andreopoulos B."/>
            <person name="Baker S."/>
            <person name="Barry K."/>
            <person name="Bills G."/>
            <person name="Bluhm B."/>
            <person name="Cannon C."/>
            <person name="Castanera R."/>
            <person name="Culley D."/>
            <person name="Daum C."/>
            <person name="Ezra D."/>
            <person name="Gonzalez J."/>
            <person name="Henrissat B."/>
            <person name="Kuo A."/>
            <person name="Liang C."/>
            <person name="Lipzen A."/>
            <person name="Lutzoni F."/>
            <person name="Magnuson J."/>
            <person name="Mondo S."/>
            <person name="Nolan M."/>
            <person name="Ohm R."/>
            <person name="Pangilinan J."/>
            <person name="Park H.-J."/>
            <person name="Ramirez L."/>
            <person name="Alfaro M."/>
            <person name="Sun H."/>
            <person name="Tritt A."/>
            <person name="Yoshinaga Y."/>
            <person name="Zwiers L.-H."/>
            <person name="Turgeon B."/>
            <person name="Goodwin S."/>
            <person name="Spatafora J."/>
            <person name="Crous P."/>
            <person name="Grigoriev I."/>
        </authorList>
    </citation>
    <scope>NUCLEOTIDE SEQUENCE</scope>
    <source>
        <strain evidence="3">CBS 207.26</strain>
    </source>
</reference>
<dbReference type="AlphaFoldDB" id="A0A6A6E9I2"/>
<dbReference type="InterPro" id="IPR001025">
    <property type="entry name" value="BAH_dom"/>
</dbReference>
<dbReference type="GO" id="GO:0003682">
    <property type="term" value="F:chromatin binding"/>
    <property type="evidence" value="ECO:0007669"/>
    <property type="project" value="InterPro"/>
</dbReference>
<feature type="compositionally biased region" description="Basic and acidic residues" evidence="1">
    <location>
        <begin position="28"/>
        <end position="38"/>
    </location>
</feature>
<dbReference type="PANTHER" id="PTHR46364">
    <property type="entry name" value="OS08G0421900 PROTEIN"/>
    <property type="match status" value="1"/>
</dbReference>
<dbReference type="InterPro" id="IPR043151">
    <property type="entry name" value="BAH_sf"/>
</dbReference>
<dbReference type="OrthoDB" id="10259622at2759"/>
<dbReference type="PROSITE" id="PS51038">
    <property type="entry name" value="BAH"/>
    <property type="match status" value="1"/>
</dbReference>
<dbReference type="SMART" id="SM00439">
    <property type="entry name" value="BAH"/>
    <property type="match status" value="1"/>
</dbReference>
<dbReference type="InterPro" id="IPR013083">
    <property type="entry name" value="Znf_RING/FYVE/PHD"/>
</dbReference>
<feature type="compositionally biased region" description="Basic residues" evidence="1">
    <location>
        <begin position="1"/>
        <end position="13"/>
    </location>
</feature>
<evidence type="ECO:0000256" key="1">
    <source>
        <dbReference type="SAM" id="MobiDB-lite"/>
    </source>
</evidence>
<keyword evidence="4" id="KW-1185">Reference proteome</keyword>
<feature type="compositionally biased region" description="Basic residues" evidence="1">
    <location>
        <begin position="64"/>
        <end position="73"/>
    </location>
</feature>
<dbReference type="CDD" id="cd04370">
    <property type="entry name" value="BAH"/>
    <property type="match status" value="1"/>
</dbReference>
<sequence>MPPRKSKTPRRSASHSDISGTSRTNGDVPHRFKTKADFKTDWSTVDTSNFSGFSIRYDSHIRHDKKPNAAKKRKLEEPEDEDKDENGNPLQRNPFEGTSLPDTRYTVKPTQMWEDTSRYRKFTIQNETFTVNDLVFIKASEDQDPDPDSPIQGWVAKVLEVRAGDEQHVYLRIYWMYRPEDLPMGRQPYHGKNELIASNSMQIIDATTVQAKAFVKHWVEQDNKGEVLDGDQMFWRQTLDVSKDTKKGGYLSELTKHCIDETPCNPDRLLIQCSRCDRWLHGACVEKDAVRNAYKSH</sequence>
<evidence type="ECO:0000259" key="2">
    <source>
        <dbReference type="PROSITE" id="PS51038"/>
    </source>
</evidence>
<gene>
    <name evidence="3" type="ORF">K469DRAFT_569180</name>
</gene>
<evidence type="ECO:0000313" key="3">
    <source>
        <dbReference type="EMBL" id="KAF2187705.1"/>
    </source>
</evidence>
<name>A0A6A6E9I2_9PEZI</name>
<dbReference type="Gene3D" id="2.30.30.490">
    <property type="match status" value="1"/>
</dbReference>
<dbReference type="EMBL" id="ML994626">
    <property type="protein sequence ID" value="KAF2187705.1"/>
    <property type="molecule type" value="Genomic_DNA"/>
</dbReference>